<keyword evidence="2" id="KW-1185">Reference proteome</keyword>
<protein>
    <submittedName>
        <fullName evidence="1">Uncharacterized protein</fullName>
    </submittedName>
</protein>
<comment type="caution">
    <text evidence="1">The sequence shown here is derived from an EMBL/GenBank/DDBJ whole genome shotgun (WGS) entry which is preliminary data.</text>
</comment>
<evidence type="ECO:0000313" key="1">
    <source>
        <dbReference type="EMBL" id="RIH82186.1"/>
    </source>
</evidence>
<dbReference type="EMBL" id="QWLA01000116">
    <property type="protein sequence ID" value="RIH82186.1"/>
    <property type="molecule type" value="Genomic_DNA"/>
</dbReference>
<dbReference type="RefSeq" id="WP_245970014.1">
    <property type="nucleotide sequence ID" value="NZ_QWLA01000116.1"/>
</dbReference>
<dbReference type="Proteomes" id="UP000265341">
    <property type="component" value="Unassembled WGS sequence"/>
</dbReference>
<gene>
    <name evidence="1" type="ORF">Mrose_03445</name>
</gene>
<reference evidence="1 2" key="1">
    <citation type="submission" date="2018-08" db="EMBL/GenBank/DDBJ databases">
        <title>Meiothermus roseus NBRC 110900 genome sequencing project.</title>
        <authorList>
            <person name="Da Costa M.S."/>
            <person name="Albuquerque L."/>
            <person name="Raposo P."/>
            <person name="Froufe H.J.C."/>
            <person name="Barroso C.S."/>
            <person name="Egas C."/>
        </authorList>
    </citation>
    <scope>NUCLEOTIDE SEQUENCE [LARGE SCALE GENOMIC DNA]</scope>
    <source>
        <strain evidence="1 2">NBRC 110900</strain>
    </source>
</reference>
<evidence type="ECO:0000313" key="2">
    <source>
        <dbReference type="Proteomes" id="UP000265341"/>
    </source>
</evidence>
<proteinExistence type="predicted"/>
<sequence>MRRLLERRPDLEARVEELRSRLGAQGVEPAQTLPPSCTSAVSLHRSWPLGNPYTRHRVSCSRAWIEGEIAAEILNHDTGEQRRNHRVLWYASSGVVDSGTIPYRAGNYYCGYADGILWFDQWVMYPAGSPACGTL</sequence>
<organism evidence="1 2">
    <name type="scientific">Calidithermus roseus</name>
    <dbReference type="NCBI Taxonomy" id="1644118"/>
    <lineage>
        <taxon>Bacteria</taxon>
        <taxon>Thermotogati</taxon>
        <taxon>Deinococcota</taxon>
        <taxon>Deinococci</taxon>
        <taxon>Thermales</taxon>
        <taxon>Thermaceae</taxon>
        <taxon>Calidithermus</taxon>
    </lineage>
</organism>
<name>A0A399EEI3_9DEIN</name>
<dbReference type="AlphaFoldDB" id="A0A399EEI3"/>
<accession>A0A399EEI3</accession>